<sequence>MPSMKVLAGAVLSLVGGQ</sequence>
<accession>A0A2K3M7D3</accession>
<evidence type="ECO:0000313" key="2">
    <source>
        <dbReference type="Proteomes" id="UP000236291"/>
    </source>
</evidence>
<reference evidence="1 2" key="2">
    <citation type="journal article" date="2017" name="Front. Plant Sci.">
        <title>Gene Classification and Mining of Molecular Markers Useful in Red Clover (Trifolium pratense) Breeding.</title>
        <authorList>
            <person name="Istvanek J."/>
            <person name="Dluhosova J."/>
            <person name="Dluhos P."/>
            <person name="Patkova L."/>
            <person name="Nedelnik J."/>
            <person name="Repkova J."/>
        </authorList>
    </citation>
    <scope>NUCLEOTIDE SEQUENCE [LARGE SCALE GENOMIC DNA]</scope>
    <source>
        <strain evidence="2">cv. Tatra</strain>
        <tissue evidence="1">Young leaves</tissue>
    </source>
</reference>
<organism evidence="1 2">
    <name type="scientific">Trifolium pratense</name>
    <name type="common">Red clover</name>
    <dbReference type="NCBI Taxonomy" id="57577"/>
    <lineage>
        <taxon>Eukaryota</taxon>
        <taxon>Viridiplantae</taxon>
        <taxon>Streptophyta</taxon>
        <taxon>Embryophyta</taxon>
        <taxon>Tracheophyta</taxon>
        <taxon>Spermatophyta</taxon>
        <taxon>Magnoliopsida</taxon>
        <taxon>eudicotyledons</taxon>
        <taxon>Gunneridae</taxon>
        <taxon>Pentapetalae</taxon>
        <taxon>rosids</taxon>
        <taxon>fabids</taxon>
        <taxon>Fabales</taxon>
        <taxon>Fabaceae</taxon>
        <taxon>Papilionoideae</taxon>
        <taxon>50 kb inversion clade</taxon>
        <taxon>NPAAA clade</taxon>
        <taxon>Hologalegina</taxon>
        <taxon>IRL clade</taxon>
        <taxon>Trifolieae</taxon>
        <taxon>Trifolium</taxon>
    </lineage>
</organism>
<protein>
    <submittedName>
        <fullName evidence="1">Uncharacterized protein</fullName>
    </submittedName>
</protein>
<dbReference type="Proteomes" id="UP000236291">
    <property type="component" value="Unassembled WGS sequence"/>
</dbReference>
<evidence type="ECO:0000313" key="1">
    <source>
        <dbReference type="EMBL" id="PNX86673.1"/>
    </source>
</evidence>
<name>A0A2K3M7D3_TRIPR</name>
<comment type="caution">
    <text evidence="1">The sequence shown here is derived from an EMBL/GenBank/DDBJ whole genome shotgun (WGS) entry which is preliminary data.</text>
</comment>
<proteinExistence type="predicted"/>
<gene>
    <name evidence="1" type="ORF">L195_g042754</name>
</gene>
<reference evidence="1 2" key="1">
    <citation type="journal article" date="2014" name="Am. J. Bot.">
        <title>Genome assembly and annotation for red clover (Trifolium pratense; Fabaceae).</title>
        <authorList>
            <person name="Istvanek J."/>
            <person name="Jaros M."/>
            <person name="Krenek A."/>
            <person name="Repkova J."/>
        </authorList>
    </citation>
    <scope>NUCLEOTIDE SEQUENCE [LARGE SCALE GENOMIC DNA]</scope>
    <source>
        <strain evidence="2">cv. Tatra</strain>
        <tissue evidence="1">Young leaves</tissue>
    </source>
</reference>
<dbReference type="AlphaFoldDB" id="A0A2K3M7D3"/>
<dbReference type="EMBL" id="ASHM01051838">
    <property type="protein sequence ID" value="PNX86673.1"/>
    <property type="molecule type" value="Genomic_DNA"/>
</dbReference>
<feature type="non-terminal residue" evidence="1">
    <location>
        <position position="18"/>
    </location>
</feature>